<dbReference type="Pfam" id="PF14016">
    <property type="entry name" value="DUF4232"/>
    <property type="match status" value="1"/>
</dbReference>
<reference evidence="4 5" key="1">
    <citation type="submission" date="2016-10" db="EMBL/GenBank/DDBJ databases">
        <authorList>
            <person name="de Groot N.N."/>
        </authorList>
    </citation>
    <scope>NUCLEOTIDE SEQUENCE [LARGE SCALE GENOMIC DNA]</scope>
    <source>
        <strain evidence="4 5">OK461</strain>
    </source>
</reference>
<feature type="domain" description="DUF4232" evidence="3">
    <location>
        <begin position="62"/>
        <end position="186"/>
    </location>
</feature>
<feature type="compositionally biased region" description="Low complexity" evidence="1">
    <location>
        <begin position="40"/>
        <end position="57"/>
    </location>
</feature>
<dbReference type="Proteomes" id="UP000181942">
    <property type="component" value="Unassembled WGS sequence"/>
</dbReference>
<feature type="region of interest" description="Disordered" evidence="1">
    <location>
        <begin position="30"/>
        <end position="61"/>
    </location>
</feature>
<evidence type="ECO:0000313" key="5">
    <source>
        <dbReference type="Proteomes" id="UP000181942"/>
    </source>
</evidence>
<evidence type="ECO:0000256" key="2">
    <source>
        <dbReference type="SAM" id="SignalP"/>
    </source>
</evidence>
<protein>
    <recommendedName>
        <fullName evidence="3">DUF4232 domain-containing protein</fullName>
    </recommendedName>
</protein>
<name>A0A1I2FB73_9ACTN</name>
<feature type="chain" id="PRO_5038683573" description="DUF4232 domain-containing protein" evidence="2">
    <location>
        <begin position="23"/>
        <end position="207"/>
    </location>
</feature>
<proteinExistence type="predicted"/>
<feature type="signal peptide" evidence="2">
    <location>
        <begin position="1"/>
        <end position="22"/>
    </location>
</feature>
<dbReference type="EMBL" id="FONR01000003">
    <property type="protein sequence ID" value="SFF02273.1"/>
    <property type="molecule type" value="Genomic_DNA"/>
</dbReference>
<dbReference type="InterPro" id="IPR025326">
    <property type="entry name" value="DUF4232"/>
</dbReference>
<accession>A0A1I2FB73</accession>
<organism evidence="4 5">
    <name type="scientific">Streptomyces mirabilis</name>
    <dbReference type="NCBI Taxonomy" id="68239"/>
    <lineage>
        <taxon>Bacteria</taxon>
        <taxon>Bacillati</taxon>
        <taxon>Actinomycetota</taxon>
        <taxon>Actinomycetes</taxon>
        <taxon>Kitasatosporales</taxon>
        <taxon>Streptomycetaceae</taxon>
        <taxon>Streptomyces</taxon>
    </lineage>
</organism>
<sequence length="207" mass="21310">MRATTHLTAGLGVLMVGLAVTACGHKAGEDGTATPASDLTSPSVPSVTSSATSSEAPKPTECRTGSLTWTLVLLPTKSSSRRNALLTAANKGPKTCVFAGYPGFSVHNGKANSIAGIGHGLPKQVTLHKGARVTVDLQYTPRGAKGAGDYCVKEGEALVSAPHNPDRERTNVPVMDTHHAAARIDACGDSISLSPPHYTTTPSTTTR</sequence>
<dbReference type="AlphaFoldDB" id="A0A1I2FB73"/>
<evidence type="ECO:0000313" key="4">
    <source>
        <dbReference type="EMBL" id="SFF02273.1"/>
    </source>
</evidence>
<evidence type="ECO:0000259" key="3">
    <source>
        <dbReference type="Pfam" id="PF14016"/>
    </source>
</evidence>
<dbReference type="PROSITE" id="PS51257">
    <property type="entry name" value="PROKAR_LIPOPROTEIN"/>
    <property type="match status" value="1"/>
</dbReference>
<dbReference type="OrthoDB" id="3872285at2"/>
<gene>
    <name evidence="4" type="ORF">SAMN02787118_103364</name>
</gene>
<evidence type="ECO:0000256" key="1">
    <source>
        <dbReference type="SAM" id="MobiDB-lite"/>
    </source>
</evidence>
<keyword evidence="2" id="KW-0732">Signal</keyword>